<dbReference type="InterPro" id="IPR023393">
    <property type="entry name" value="START-like_dom_sf"/>
</dbReference>
<organism evidence="1 2">
    <name type="scientific">Mycolicibacterium parafortuitum</name>
    <name type="common">Mycobacterium parafortuitum</name>
    <dbReference type="NCBI Taxonomy" id="39692"/>
    <lineage>
        <taxon>Bacteria</taxon>
        <taxon>Bacillati</taxon>
        <taxon>Actinomycetota</taxon>
        <taxon>Actinomycetes</taxon>
        <taxon>Mycobacteriales</taxon>
        <taxon>Mycobacteriaceae</taxon>
        <taxon>Mycolicibacterium</taxon>
    </lineage>
</organism>
<evidence type="ECO:0000313" key="2">
    <source>
        <dbReference type="Proteomes" id="UP000466554"/>
    </source>
</evidence>
<dbReference type="SUPFAM" id="SSF55961">
    <property type="entry name" value="Bet v1-like"/>
    <property type="match status" value="1"/>
</dbReference>
<dbReference type="Gene3D" id="3.30.530.20">
    <property type="match status" value="1"/>
</dbReference>
<dbReference type="Proteomes" id="UP000466554">
    <property type="component" value="Chromosome"/>
</dbReference>
<name>A0A7I7U0V2_MYCPF</name>
<accession>A0A7I7U0V2</accession>
<evidence type="ECO:0000313" key="1">
    <source>
        <dbReference type="EMBL" id="BBY74329.1"/>
    </source>
</evidence>
<reference evidence="1 2" key="1">
    <citation type="journal article" date="2019" name="Emerg. Microbes Infect.">
        <title>Comprehensive subspecies identification of 175 nontuberculous mycobacteria species based on 7547 genomic profiles.</title>
        <authorList>
            <person name="Matsumoto Y."/>
            <person name="Kinjo T."/>
            <person name="Motooka D."/>
            <person name="Nabeya D."/>
            <person name="Jung N."/>
            <person name="Uechi K."/>
            <person name="Horii T."/>
            <person name="Iida T."/>
            <person name="Fujita J."/>
            <person name="Nakamura S."/>
        </authorList>
    </citation>
    <scope>NUCLEOTIDE SEQUENCE [LARGE SCALE GENOMIC DNA]</scope>
    <source>
        <strain evidence="1 2">JCM 6367</strain>
    </source>
</reference>
<proteinExistence type="predicted"/>
<dbReference type="EMBL" id="AP022598">
    <property type="protein sequence ID" value="BBY74329.1"/>
    <property type="molecule type" value="Genomic_DNA"/>
</dbReference>
<dbReference type="Pfam" id="PF10604">
    <property type="entry name" value="Polyketide_cyc2"/>
    <property type="match status" value="1"/>
</dbReference>
<dbReference type="InterPro" id="IPR019587">
    <property type="entry name" value="Polyketide_cyclase/dehydratase"/>
</dbReference>
<sequence>MGDRRNGYPEDMSAVSRTFTVELAPALTLDYLKDFRHTEQWDPGTRSCDRIDAGPIAEGAYWHNVCKLLGLTVELTFRLDDVTDRRLVFVGENQSARITDTITVEPKRAGSTITYRSDLETYGTARIFRPLITLVLQKRAADIERRMSSVLNRLATVDK</sequence>
<protein>
    <submittedName>
        <fullName evidence="1">Polyketide cyclase</fullName>
    </submittedName>
</protein>
<gene>
    <name evidence="1" type="ORF">MPRF_12280</name>
</gene>
<dbReference type="AlphaFoldDB" id="A0A7I7U0V2"/>